<dbReference type="SMART" id="SM00448">
    <property type="entry name" value="REC"/>
    <property type="match status" value="1"/>
</dbReference>
<dbReference type="OrthoDB" id="9801101at2"/>
<accession>A0A4S4AVK5</accession>
<dbReference type="PANTHER" id="PTHR44591">
    <property type="entry name" value="STRESS RESPONSE REGULATOR PROTEIN 1"/>
    <property type="match status" value="1"/>
</dbReference>
<evidence type="ECO:0000256" key="1">
    <source>
        <dbReference type="ARBA" id="ARBA00022553"/>
    </source>
</evidence>
<dbReference type="InterPro" id="IPR011006">
    <property type="entry name" value="CheY-like_superfamily"/>
</dbReference>
<organism evidence="4 5">
    <name type="scientific">Pseudothauera rhizosphaerae</name>
    <dbReference type="NCBI Taxonomy" id="2565932"/>
    <lineage>
        <taxon>Bacteria</taxon>
        <taxon>Pseudomonadati</taxon>
        <taxon>Pseudomonadota</taxon>
        <taxon>Betaproteobacteria</taxon>
        <taxon>Rhodocyclales</taxon>
        <taxon>Zoogloeaceae</taxon>
        <taxon>Pseudothauera</taxon>
    </lineage>
</organism>
<dbReference type="EMBL" id="SSOD01000004">
    <property type="protein sequence ID" value="THF62576.1"/>
    <property type="molecule type" value="Genomic_DNA"/>
</dbReference>
<feature type="modified residue" description="4-aspartylphosphate" evidence="2">
    <location>
        <position position="57"/>
    </location>
</feature>
<reference evidence="4 5" key="1">
    <citation type="submission" date="2019-04" db="EMBL/GenBank/DDBJ databases">
        <title>Azoarcus rhizosphaerae sp. nov. isolated from rhizosphere of Ficus religiosa.</title>
        <authorList>
            <person name="Lin S.-Y."/>
            <person name="Hameed A."/>
            <person name="Hsu Y.-H."/>
            <person name="Young C.-C."/>
        </authorList>
    </citation>
    <scope>NUCLEOTIDE SEQUENCE [LARGE SCALE GENOMIC DNA]</scope>
    <source>
        <strain evidence="4 5">CC-YHH848</strain>
    </source>
</reference>
<dbReference type="InterPro" id="IPR050595">
    <property type="entry name" value="Bact_response_regulator"/>
</dbReference>
<dbReference type="InterPro" id="IPR001789">
    <property type="entry name" value="Sig_transdc_resp-reg_receiver"/>
</dbReference>
<evidence type="ECO:0000313" key="5">
    <source>
        <dbReference type="Proteomes" id="UP000307956"/>
    </source>
</evidence>
<proteinExistence type="predicted"/>
<protein>
    <submittedName>
        <fullName evidence="4">Response regulator</fullName>
    </submittedName>
</protein>
<dbReference type="Proteomes" id="UP000307956">
    <property type="component" value="Unassembled WGS sequence"/>
</dbReference>
<feature type="domain" description="Response regulatory" evidence="3">
    <location>
        <begin position="8"/>
        <end position="124"/>
    </location>
</feature>
<keyword evidence="1 2" id="KW-0597">Phosphoprotein</keyword>
<dbReference type="AlphaFoldDB" id="A0A4S4AVK5"/>
<evidence type="ECO:0000313" key="4">
    <source>
        <dbReference type="EMBL" id="THF62576.1"/>
    </source>
</evidence>
<gene>
    <name evidence="4" type="ORF">E6O51_06315</name>
</gene>
<dbReference type="PANTHER" id="PTHR44591:SF3">
    <property type="entry name" value="RESPONSE REGULATORY DOMAIN-CONTAINING PROTEIN"/>
    <property type="match status" value="1"/>
</dbReference>
<evidence type="ECO:0000256" key="2">
    <source>
        <dbReference type="PROSITE-ProRule" id="PRU00169"/>
    </source>
</evidence>
<dbReference type="SUPFAM" id="SSF52172">
    <property type="entry name" value="CheY-like"/>
    <property type="match status" value="1"/>
</dbReference>
<evidence type="ECO:0000259" key="3">
    <source>
        <dbReference type="PROSITE" id="PS50110"/>
    </source>
</evidence>
<dbReference type="PROSITE" id="PS50110">
    <property type="entry name" value="RESPONSE_REGULATORY"/>
    <property type="match status" value="1"/>
</dbReference>
<keyword evidence="5" id="KW-1185">Reference proteome</keyword>
<dbReference type="Pfam" id="PF00072">
    <property type="entry name" value="Response_reg"/>
    <property type="match status" value="1"/>
</dbReference>
<dbReference type="Gene3D" id="3.40.50.2300">
    <property type="match status" value="1"/>
</dbReference>
<sequence>MTGTRSRTVLIVDDDALNRKLLETLLAADGYVVRSFSSGGEALADIAAQAPDAILLDVMMPGMDGFEVVRRLKVHPVLRHVPLIVVTALDDEASRRRLAGAGIEHIVAKPIDRWQLKAHLTALLGGAGDRDD</sequence>
<comment type="caution">
    <text evidence="4">The sequence shown here is derived from an EMBL/GenBank/DDBJ whole genome shotgun (WGS) entry which is preliminary data.</text>
</comment>
<dbReference type="GO" id="GO:0000160">
    <property type="term" value="P:phosphorelay signal transduction system"/>
    <property type="evidence" value="ECO:0007669"/>
    <property type="project" value="InterPro"/>
</dbReference>
<name>A0A4S4AVK5_9RHOO</name>